<evidence type="ECO:0000313" key="1">
    <source>
        <dbReference type="EMBL" id="KAI9453066.1"/>
    </source>
</evidence>
<evidence type="ECO:0000313" key="2">
    <source>
        <dbReference type="Proteomes" id="UP001207468"/>
    </source>
</evidence>
<protein>
    <submittedName>
        <fullName evidence="1">Uncharacterized protein</fullName>
    </submittedName>
</protein>
<keyword evidence="2" id="KW-1185">Reference proteome</keyword>
<dbReference type="Proteomes" id="UP001207468">
    <property type="component" value="Unassembled WGS sequence"/>
</dbReference>
<sequence length="143" mass="16223">MAILPNPPIDKSMVVEWQVKLAKQTVEEQLWASRKLVKVIIYGGVKDDLWFTALLMITWWYWCNARWVEMLWEHYSDAAPESWFGMSTACPASGQPMATTRDWRGHRPWVYGHNLSCLGSNHQSGTSKSSVVGNVLCGLLPAL</sequence>
<proteinExistence type="predicted"/>
<organism evidence="1 2">
    <name type="scientific">Russula earlei</name>
    <dbReference type="NCBI Taxonomy" id="71964"/>
    <lineage>
        <taxon>Eukaryota</taxon>
        <taxon>Fungi</taxon>
        <taxon>Dikarya</taxon>
        <taxon>Basidiomycota</taxon>
        <taxon>Agaricomycotina</taxon>
        <taxon>Agaricomycetes</taxon>
        <taxon>Russulales</taxon>
        <taxon>Russulaceae</taxon>
        <taxon>Russula</taxon>
    </lineage>
</organism>
<comment type="caution">
    <text evidence="1">The sequence shown here is derived from an EMBL/GenBank/DDBJ whole genome shotgun (WGS) entry which is preliminary data.</text>
</comment>
<dbReference type="EMBL" id="JAGFNK010000317">
    <property type="protein sequence ID" value="KAI9453066.1"/>
    <property type="molecule type" value="Genomic_DNA"/>
</dbReference>
<gene>
    <name evidence="1" type="ORF">F5148DRAFT_1152049</name>
</gene>
<reference evidence="1" key="1">
    <citation type="submission" date="2021-03" db="EMBL/GenBank/DDBJ databases">
        <title>Evolutionary priming and transition to the ectomycorrhizal habit in an iconic lineage of mushroom-forming fungi: is preadaptation a requirement?</title>
        <authorList>
            <consortium name="DOE Joint Genome Institute"/>
            <person name="Looney B.P."/>
            <person name="Miyauchi S."/>
            <person name="Morin E."/>
            <person name="Drula E."/>
            <person name="Courty P.E."/>
            <person name="Chicoki N."/>
            <person name="Fauchery L."/>
            <person name="Kohler A."/>
            <person name="Kuo A."/>
            <person name="LaButti K."/>
            <person name="Pangilinan J."/>
            <person name="Lipzen A."/>
            <person name="Riley R."/>
            <person name="Andreopoulos W."/>
            <person name="He G."/>
            <person name="Johnson J."/>
            <person name="Barry K.W."/>
            <person name="Grigoriev I.V."/>
            <person name="Nagy L."/>
            <person name="Hibbett D."/>
            <person name="Henrissat B."/>
            <person name="Matheny P.B."/>
            <person name="Labbe J."/>
            <person name="Martin A.F."/>
        </authorList>
    </citation>
    <scope>NUCLEOTIDE SEQUENCE</scope>
    <source>
        <strain evidence="1">BPL698</strain>
    </source>
</reference>
<name>A0ACC0TZB2_9AGAM</name>
<accession>A0ACC0TZB2</accession>